<reference evidence="1" key="1">
    <citation type="submission" date="2018-11" db="EMBL/GenBank/DDBJ databases">
        <authorList>
            <person name="Grassa J C."/>
        </authorList>
    </citation>
    <scope>NUCLEOTIDE SEQUENCE [LARGE SCALE GENOMIC DNA]</scope>
</reference>
<protein>
    <submittedName>
        <fullName evidence="1">Uncharacterized protein</fullName>
    </submittedName>
</protein>
<dbReference type="Gramene" id="evm.model.06.181">
    <property type="protein sequence ID" value="cds.evm.model.06.181"/>
    <property type="gene ID" value="evm.TU.06.181"/>
</dbReference>
<accession>A0A803PW23</accession>
<keyword evidence="2" id="KW-1185">Reference proteome</keyword>
<dbReference type="EnsemblPlants" id="evm.model.06.181">
    <property type="protein sequence ID" value="cds.evm.model.06.181"/>
    <property type="gene ID" value="evm.TU.06.181"/>
</dbReference>
<proteinExistence type="predicted"/>
<sequence length="160" mass="18871">MCLKERKFSCVPPSRLLDGKSCSTSIDSSRIGAWRIEHIKAGVVLPLRQYFKDFWWKCPTPFEIMCFYALKACSARSNYLGGFYYLDTHSNDHKIIVRLPNKKEFKHDFFWTTRLHPINTTQFRILHASKRPVPTPVIQRRHKIFMNLPLWLVSDRLPSS</sequence>
<name>A0A803PW23_CANSA</name>
<dbReference type="EMBL" id="UZAU01000555">
    <property type="status" value="NOT_ANNOTATED_CDS"/>
    <property type="molecule type" value="Genomic_DNA"/>
</dbReference>
<evidence type="ECO:0000313" key="1">
    <source>
        <dbReference type="EnsemblPlants" id="cds.evm.model.06.181"/>
    </source>
</evidence>
<organism evidence="1 2">
    <name type="scientific">Cannabis sativa</name>
    <name type="common">Hemp</name>
    <name type="synonym">Marijuana</name>
    <dbReference type="NCBI Taxonomy" id="3483"/>
    <lineage>
        <taxon>Eukaryota</taxon>
        <taxon>Viridiplantae</taxon>
        <taxon>Streptophyta</taxon>
        <taxon>Embryophyta</taxon>
        <taxon>Tracheophyta</taxon>
        <taxon>Spermatophyta</taxon>
        <taxon>Magnoliopsida</taxon>
        <taxon>eudicotyledons</taxon>
        <taxon>Gunneridae</taxon>
        <taxon>Pentapetalae</taxon>
        <taxon>rosids</taxon>
        <taxon>fabids</taxon>
        <taxon>Rosales</taxon>
        <taxon>Cannabaceae</taxon>
        <taxon>Cannabis</taxon>
    </lineage>
</organism>
<dbReference type="Proteomes" id="UP000596661">
    <property type="component" value="Chromosome 6"/>
</dbReference>
<dbReference type="AlphaFoldDB" id="A0A803PW23"/>
<evidence type="ECO:0000313" key="2">
    <source>
        <dbReference type="Proteomes" id="UP000596661"/>
    </source>
</evidence>
<reference evidence="1" key="2">
    <citation type="submission" date="2021-03" db="UniProtKB">
        <authorList>
            <consortium name="EnsemblPlants"/>
        </authorList>
    </citation>
    <scope>IDENTIFICATION</scope>
</reference>